<dbReference type="SFLD" id="SFLDG01135">
    <property type="entry name" value="C1.5.6:_HAD__Beta-PGM__Phospha"/>
    <property type="match status" value="1"/>
</dbReference>
<dbReference type="InterPro" id="IPR041492">
    <property type="entry name" value="HAD_2"/>
</dbReference>
<dbReference type="RefSeq" id="WP_089085013.1">
    <property type="nucleotide sequence ID" value="NZ_AP018823.1"/>
</dbReference>
<evidence type="ECO:0000313" key="2">
    <source>
        <dbReference type="Proteomes" id="UP000198290"/>
    </source>
</evidence>
<dbReference type="Proteomes" id="UP000198290">
    <property type="component" value="Chromosome"/>
</dbReference>
<sequence length="224" mass="24427">MKPSMQAILFDMDGLMIDTESISGQSWLRAAAEVGVEIPEAVILGMVGLSVTKSLDYVAAHFQDRTLAETLSQHCRRHYRELLTHGELKLKPGIIEVLDWVESRALPHAVATSTQRQMCDLKLRRSGLGPYFQHTVAGDEVANTKPAPDVYLAAAARLNIQPANCIVLEDSLTGMQAGLAAGMRVILVPDMEKPEAHQTSDALAVCDDLHQALQLLKTLSHPAK</sequence>
<dbReference type="PANTHER" id="PTHR18901:SF38">
    <property type="entry name" value="PSEUDOURIDINE-5'-PHOSPHATASE"/>
    <property type="match status" value="1"/>
</dbReference>
<dbReference type="CDD" id="cd07505">
    <property type="entry name" value="HAD_BPGM-like"/>
    <property type="match status" value="1"/>
</dbReference>
<reference evidence="2" key="3">
    <citation type="journal article" date="2017" name="Plant Physiol. Biochem.">
        <title>Differential oxidative and antioxidative response of duckweed Lemna minor toward plant growth promoting/inhibiting bacteria.</title>
        <authorList>
            <person name="Ishizawa H."/>
            <person name="Kuroda M."/>
            <person name="Morikawa M."/>
            <person name="Ike M."/>
        </authorList>
    </citation>
    <scope>NUCLEOTIDE SEQUENCE [LARGE SCALE GENOMIC DNA]</scope>
    <source>
        <strain evidence="2">H3</strain>
    </source>
</reference>
<dbReference type="InterPro" id="IPR023214">
    <property type="entry name" value="HAD_sf"/>
</dbReference>
<proteinExistence type="predicted"/>
<dbReference type="GO" id="GO:0016787">
    <property type="term" value="F:hydrolase activity"/>
    <property type="evidence" value="ECO:0007669"/>
    <property type="project" value="UniProtKB-KW"/>
</dbReference>
<keyword evidence="2" id="KW-1185">Reference proteome</keyword>
<dbReference type="STRING" id="332411.VI06_02125"/>
<dbReference type="EMBL" id="AP018823">
    <property type="protein sequence ID" value="BBF84089.1"/>
    <property type="molecule type" value="Genomic_DNA"/>
</dbReference>
<dbReference type="InterPro" id="IPR006439">
    <property type="entry name" value="HAD-SF_hydro_IA"/>
</dbReference>
<dbReference type="Gene3D" id="3.40.50.1000">
    <property type="entry name" value="HAD superfamily/HAD-like"/>
    <property type="match status" value="1"/>
</dbReference>
<dbReference type="SFLD" id="SFLDS00003">
    <property type="entry name" value="Haloacid_Dehalogenase"/>
    <property type="match status" value="1"/>
</dbReference>
<dbReference type="SUPFAM" id="SSF56784">
    <property type="entry name" value="HAD-like"/>
    <property type="match status" value="1"/>
</dbReference>
<name>A0A3G9GBH3_9NEIS</name>
<dbReference type="Pfam" id="PF13419">
    <property type="entry name" value="HAD_2"/>
    <property type="match status" value="1"/>
</dbReference>
<organism evidence="1 2">
    <name type="scientific">Aquitalea magnusonii</name>
    <dbReference type="NCBI Taxonomy" id="332411"/>
    <lineage>
        <taxon>Bacteria</taxon>
        <taxon>Pseudomonadati</taxon>
        <taxon>Pseudomonadota</taxon>
        <taxon>Betaproteobacteria</taxon>
        <taxon>Neisseriales</taxon>
        <taxon>Chromobacteriaceae</taxon>
        <taxon>Aquitalea</taxon>
    </lineage>
</organism>
<dbReference type="NCBIfam" id="TIGR01509">
    <property type="entry name" value="HAD-SF-IA-v3"/>
    <property type="match status" value="1"/>
</dbReference>
<dbReference type="AlphaFoldDB" id="A0A3G9GBH3"/>
<evidence type="ECO:0000313" key="1">
    <source>
        <dbReference type="EMBL" id="BBF84089.1"/>
    </source>
</evidence>
<dbReference type="PRINTS" id="PR00413">
    <property type="entry name" value="HADHALOGNASE"/>
</dbReference>
<dbReference type="EC" id="3.1.3.-" evidence="1"/>
<dbReference type="PANTHER" id="PTHR18901">
    <property type="entry name" value="2-DEOXYGLUCOSE-6-PHOSPHATE PHOSPHATASE 2"/>
    <property type="match status" value="1"/>
</dbReference>
<dbReference type="OrthoDB" id="9800058at2"/>
<protein>
    <submittedName>
        <fullName evidence="1">Pseudouridine-5' phosphatase</fullName>
        <ecNumber evidence="1">3.1.3.-</ecNumber>
    </submittedName>
</protein>
<reference evidence="1 2" key="2">
    <citation type="journal article" date="2017" name="Genome Announc.">
        <title>Draft genome sequence of Aquitalea magnusonii strain H3, a plant growth-promoting bacterium of duckweed Lemna minor.</title>
        <authorList>
            <person name="Ishizawa H."/>
            <person name="Kuroda M."/>
            <person name="Ike M."/>
        </authorList>
    </citation>
    <scope>NUCLEOTIDE SEQUENCE [LARGE SCALE GENOMIC DNA]</scope>
    <source>
        <strain evidence="1 2">H3</strain>
    </source>
</reference>
<dbReference type="InterPro" id="IPR023198">
    <property type="entry name" value="PGP-like_dom2"/>
</dbReference>
<dbReference type="InterPro" id="IPR036412">
    <property type="entry name" value="HAD-like_sf"/>
</dbReference>
<accession>A0A3G9GBH3</accession>
<dbReference type="Gene3D" id="1.10.150.240">
    <property type="entry name" value="Putative phosphatase, domain 2"/>
    <property type="match status" value="1"/>
</dbReference>
<gene>
    <name evidence="1" type="ORF">DLM_0418</name>
</gene>
<dbReference type="KEGG" id="amah:DLM_0418"/>
<dbReference type="SFLD" id="SFLDG01129">
    <property type="entry name" value="C1.5:_HAD__Beta-PGM__Phosphata"/>
    <property type="match status" value="1"/>
</dbReference>
<reference evidence="2" key="1">
    <citation type="journal article" date="2017" name="Biotechnol. Biofuels">
        <title>Evaluation of environmental bacterial communities as a factor affecting the growth of duckweed Lemna minor.</title>
        <authorList>
            <person name="Ishizawa H."/>
            <person name="Kuroda M."/>
            <person name="Morikawa M."/>
            <person name="Ike M."/>
        </authorList>
    </citation>
    <scope>NUCLEOTIDE SEQUENCE [LARGE SCALE GENOMIC DNA]</scope>
    <source>
        <strain evidence="2">H3</strain>
    </source>
</reference>
<keyword evidence="1" id="KW-0378">Hydrolase</keyword>